<protein>
    <submittedName>
        <fullName evidence="2">Uncharacterized protein</fullName>
    </submittedName>
</protein>
<name>A0AAV9RX01_9TELE</name>
<sequence length="74" mass="8422">MRLRSLLRKWCRNQKPAVLPDQTKDWLGPCDQISINPQVSGLGLKDVTDLLPKPWPPPHPADMAVHTRKYASTH</sequence>
<evidence type="ECO:0000313" key="3">
    <source>
        <dbReference type="Proteomes" id="UP001311232"/>
    </source>
</evidence>
<evidence type="ECO:0000313" key="2">
    <source>
        <dbReference type="EMBL" id="KAK5613462.1"/>
    </source>
</evidence>
<comment type="caution">
    <text evidence="2">The sequence shown here is derived from an EMBL/GenBank/DDBJ whole genome shotgun (WGS) entry which is preliminary data.</text>
</comment>
<organism evidence="2 3">
    <name type="scientific">Crenichthys baileyi</name>
    <name type="common">White River springfish</name>
    <dbReference type="NCBI Taxonomy" id="28760"/>
    <lineage>
        <taxon>Eukaryota</taxon>
        <taxon>Metazoa</taxon>
        <taxon>Chordata</taxon>
        <taxon>Craniata</taxon>
        <taxon>Vertebrata</taxon>
        <taxon>Euteleostomi</taxon>
        <taxon>Actinopterygii</taxon>
        <taxon>Neopterygii</taxon>
        <taxon>Teleostei</taxon>
        <taxon>Neoteleostei</taxon>
        <taxon>Acanthomorphata</taxon>
        <taxon>Ovalentaria</taxon>
        <taxon>Atherinomorphae</taxon>
        <taxon>Cyprinodontiformes</taxon>
        <taxon>Goodeidae</taxon>
        <taxon>Crenichthys</taxon>
    </lineage>
</organism>
<dbReference type="EMBL" id="JAHHUM010001212">
    <property type="protein sequence ID" value="KAK5613462.1"/>
    <property type="molecule type" value="Genomic_DNA"/>
</dbReference>
<proteinExistence type="predicted"/>
<gene>
    <name evidence="2" type="ORF">CRENBAI_021434</name>
</gene>
<feature type="region of interest" description="Disordered" evidence="1">
    <location>
        <begin position="55"/>
        <end position="74"/>
    </location>
</feature>
<evidence type="ECO:0000256" key="1">
    <source>
        <dbReference type="SAM" id="MobiDB-lite"/>
    </source>
</evidence>
<accession>A0AAV9RX01</accession>
<keyword evidence="3" id="KW-1185">Reference proteome</keyword>
<dbReference type="Proteomes" id="UP001311232">
    <property type="component" value="Unassembled WGS sequence"/>
</dbReference>
<reference evidence="2 3" key="1">
    <citation type="submission" date="2021-06" db="EMBL/GenBank/DDBJ databases">
        <authorList>
            <person name="Palmer J.M."/>
        </authorList>
    </citation>
    <scope>NUCLEOTIDE SEQUENCE [LARGE SCALE GENOMIC DNA]</scope>
    <source>
        <strain evidence="2 3">MEX-2019</strain>
        <tissue evidence="2">Muscle</tissue>
    </source>
</reference>
<dbReference type="AlphaFoldDB" id="A0AAV9RX01"/>